<keyword evidence="5 10" id="KW-0472">Membrane</keyword>
<comment type="function">
    <text evidence="9 10">Fluoride-specific ion channel. Important for reducing fluoride concentration in the cell, thus reducing its toxicity.</text>
</comment>
<keyword evidence="6 10" id="KW-0407">Ion channel</keyword>
<evidence type="ECO:0000256" key="2">
    <source>
        <dbReference type="ARBA" id="ARBA00022475"/>
    </source>
</evidence>
<comment type="similarity">
    <text evidence="7 10">Belongs to the fluoride channel Fluc/FEX (TC 1.A.43) family.</text>
</comment>
<keyword evidence="10" id="KW-0915">Sodium</keyword>
<dbReference type="PANTHER" id="PTHR28259">
    <property type="entry name" value="FLUORIDE EXPORT PROTEIN 1-RELATED"/>
    <property type="match status" value="1"/>
</dbReference>
<evidence type="ECO:0000313" key="12">
    <source>
        <dbReference type="Proteomes" id="UP000481087"/>
    </source>
</evidence>
<dbReference type="AlphaFoldDB" id="A0A6L8UV47"/>
<keyword evidence="10" id="KW-0479">Metal-binding</keyword>
<comment type="subcellular location">
    <subcellularLocation>
        <location evidence="1 10">Cell membrane</location>
        <topology evidence="1 10">Multi-pass membrane protein</topology>
    </subcellularLocation>
</comment>
<keyword evidence="3 10" id="KW-0812">Transmembrane</keyword>
<dbReference type="RefSeq" id="WP_161405956.1">
    <property type="nucleotide sequence ID" value="NZ_WTUZ01000010.1"/>
</dbReference>
<dbReference type="PANTHER" id="PTHR28259:SF1">
    <property type="entry name" value="FLUORIDE EXPORT PROTEIN 1-RELATED"/>
    <property type="match status" value="1"/>
</dbReference>
<feature type="binding site" evidence="10">
    <location>
        <position position="73"/>
    </location>
    <ligand>
        <name>Na(+)</name>
        <dbReference type="ChEBI" id="CHEBI:29101"/>
        <note>structural</note>
    </ligand>
</feature>
<dbReference type="Proteomes" id="UP000481087">
    <property type="component" value="Unassembled WGS sequence"/>
</dbReference>
<evidence type="ECO:0000313" key="11">
    <source>
        <dbReference type="EMBL" id="MZQ81727.1"/>
    </source>
</evidence>
<keyword evidence="2 10" id="KW-1003">Cell membrane</keyword>
<feature type="transmembrane region" description="Helical" evidence="10">
    <location>
        <begin position="30"/>
        <end position="50"/>
    </location>
</feature>
<reference evidence="11 12" key="1">
    <citation type="submission" date="2019-12" db="EMBL/GenBank/DDBJ databases">
        <title>Paenibacillus sp. nov. sp. isolated from soil.</title>
        <authorList>
            <person name="Kim J."/>
            <person name="Jeong S.E."/>
            <person name="Jung H.S."/>
            <person name="Jeon C.O."/>
        </authorList>
    </citation>
    <scope>NUCLEOTIDE SEQUENCE [LARGE SCALE GENOMIC DNA]</scope>
    <source>
        <strain evidence="11 12">5J-6</strain>
    </source>
</reference>
<sequence>MLTIGLAGILGALARFGLSTLWNPTTATLFPWGTFICNLLGCVLLGFITYTDRLPIPVKLQLPITTGFIGSFTTFSTFSYETVHMFHQGHPFLALIYVLGSLWGGLAFTWLGVRFALRSHRGEQLS</sequence>
<comment type="activity regulation">
    <text evidence="10">Na(+) is not transported, but it plays an essential structural role and its presence is essential for fluoride channel function.</text>
</comment>
<comment type="caution">
    <text evidence="11">The sequence shown here is derived from an EMBL/GenBank/DDBJ whole genome shotgun (WGS) entry which is preliminary data.</text>
</comment>
<feature type="binding site" evidence="10">
    <location>
        <position position="70"/>
    </location>
    <ligand>
        <name>Na(+)</name>
        <dbReference type="ChEBI" id="CHEBI:29101"/>
        <note>structural</note>
    </ligand>
</feature>
<keyword evidence="10" id="KW-0406">Ion transport</keyword>
<keyword evidence="10" id="KW-0813">Transport</keyword>
<dbReference type="GO" id="GO:0062054">
    <property type="term" value="F:fluoride channel activity"/>
    <property type="evidence" value="ECO:0007669"/>
    <property type="project" value="UniProtKB-UniRule"/>
</dbReference>
<comment type="catalytic activity">
    <reaction evidence="8">
        <text>fluoride(in) = fluoride(out)</text>
        <dbReference type="Rhea" id="RHEA:76159"/>
        <dbReference type="ChEBI" id="CHEBI:17051"/>
    </reaction>
    <physiologicalReaction direction="left-to-right" evidence="8">
        <dbReference type="Rhea" id="RHEA:76160"/>
    </physiologicalReaction>
</comment>
<organism evidence="11 12">
    <name type="scientific">Paenibacillus silvestris</name>
    <dbReference type="NCBI Taxonomy" id="2606219"/>
    <lineage>
        <taxon>Bacteria</taxon>
        <taxon>Bacillati</taxon>
        <taxon>Bacillota</taxon>
        <taxon>Bacilli</taxon>
        <taxon>Bacillales</taxon>
        <taxon>Paenibacillaceae</taxon>
        <taxon>Paenibacillus</taxon>
    </lineage>
</organism>
<evidence type="ECO:0000256" key="1">
    <source>
        <dbReference type="ARBA" id="ARBA00004651"/>
    </source>
</evidence>
<dbReference type="NCBIfam" id="TIGR00494">
    <property type="entry name" value="crcB"/>
    <property type="match status" value="1"/>
</dbReference>
<evidence type="ECO:0000256" key="5">
    <source>
        <dbReference type="ARBA" id="ARBA00023136"/>
    </source>
</evidence>
<evidence type="ECO:0000256" key="9">
    <source>
        <dbReference type="ARBA" id="ARBA00049940"/>
    </source>
</evidence>
<evidence type="ECO:0000256" key="6">
    <source>
        <dbReference type="ARBA" id="ARBA00023303"/>
    </source>
</evidence>
<dbReference type="Pfam" id="PF02537">
    <property type="entry name" value="CRCB"/>
    <property type="match status" value="1"/>
</dbReference>
<evidence type="ECO:0000256" key="8">
    <source>
        <dbReference type="ARBA" id="ARBA00035585"/>
    </source>
</evidence>
<dbReference type="HAMAP" id="MF_00454">
    <property type="entry name" value="FluC"/>
    <property type="match status" value="1"/>
</dbReference>
<dbReference type="GO" id="GO:0046872">
    <property type="term" value="F:metal ion binding"/>
    <property type="evidence" value="ECO:0007669"/>
    <property type="project" value="UniProtKB-KW"/>
</dbReference>
<feature type="transmembrane region" description="Helical" evidence="10">
    <location>
        <begin position="92"/>
        <end position="117"/>
    </location>
</feature>
<name>A0A6L8UV47_9BACL</name>
<keyword evidence="12" id="KW-1185">Reference proteome</keyword>
<dbReference type="GO" id="GO:0140114">
    <property type="term" value="P:cellular detoxification of fluoride"/>
    <property type="evidence" value="ECO:0007669"/>
    <property type="project" value="UniProtKB-UniRule"/>
</dbReference>
<dbReference type="InterPro" id="IPR003691">
    <property type="entry name" value="FluC"/>
</dbReference>
<gene>
    <name evidence="10 11" type="primary">crcB</name>
    <name evidence="10" type="synonym">fluC</name>
    <name evidence="11" type="ORF">GQF01_06210</name>
</gene>
<evidence type="ECO:0000256" key="4">
    <source>
        <dbReference type="ARBA" id="ARBA00022989"/>
    </source>
</evidence>
<evidence type="ECO:0000256" key="10">
    <source>
        <dbReference type="HAMAP-Rule" id="MF_00454"/>
    </source>
</evidence>
<feature type="transmembrane region" description="Helical" evidence="10">
    <location>
        <begin position="62"/>
        <end position="80"/>
    </location>
</feature>
<proteinExistence type="inferred from homology"/>
<evidence type="ECO:0000256" key="7">
    <source>
        <dbReference type="ARBA" id="ARBA00035120"/>
    </source>
</evidence>
<dbReference type="EMBL" id="WTUZ01000010">
    <property type="protein sequence ID" value="MZQ81727.1"/>
    <property type="molecule type" value="Genomic_DNA"/>
</dbReference>
<dbReference type="GO" id="GO:0005886">
    <property type="term" value="C:plasma membrane"/>
    <property type="evidence" value="ECO:0007669"/>
    <property type="project" value="UniProtKB-SubCell"/>
</dbReference>
<evidence type="ECO:0000256" key="3">
    <source>
        <dbReference type="ARBA" id="ARBA00022692"/>
    </source>
</evidence>
<protein>
    <recommendedName>
        <fullName evidence="10">Fluoride-specific ion channel FluC</fullName>
    </recommendedName>
</protein>
<accession>A0A6L8UV47</accession>
<keyword evidence="4 10" id="KW-1133">Transmembrane helix</keyword>